<evidence type="ECO:0000256" key="2">
    <source>
        <dbReference type="ARBA" id="ARBA00022692"/>
    </source>
</evidence>
<evidence type="ECO:0000256" key="3">
    <source>
        <dbReference type="ARBA" id="ARBA00022989"/>
    </source>
</evidence>
<dbReference type="HOGENOM" id="CLU_090404_0_1_1"/>
<dbReference type="GO" id="GO:0005375">
    <property type="term" value="F:copper ion transmembrane transporter activity"/>
    <property type="evidence" value="ECO:0007669"/>
    <property type="project" value="UniProtKB-UniRule"/>
</dbReference>
<dbReference type="Pfam" id="PF04145">
    <property type="entry name" value="Ctr"/>
    <property type="match status" value="1"/>
</dbReference>
<dbReference type="OrthoDB" id="73901at2759"/>
<feature type="transmembrane region" description="Helical" evidence="5">
    <location>
        <begin position="180"/>
        <end position="198"/>
    </location>
</feature>
<dbReference type="GO" id="GO:0005886">
    <property type="term" value="C:plasma membrane"/>
    <property type="evidence" value="ECO:0007669"/>
    <property type="project" value="TreeGrafter"/>
</dbReference>
<evidence type="ECO:0000256" key="5">
    <source>
        <dbReference type="RuleBase" id="RU367022"/>
    </source>
</evidence>
<dbReference type="InParanoid" id="G7E8T9"/>
<evidence type="ECO:0000256" key="6">
    <source>
        <dbReference type="SAM" id="MobiDB-lite"/>
    </source>
</evidence>
<dbReference type="PANTHER" id="PTHR12483:SF27">
    <property type="entry name" value="COPPER TRANSPORT PROTEIN CTR1"/>
    <property type="match status" value="1"/>
</dbReference>
<dbReference type="PANTHER" id="PTHR12483">
    <property type="entry name" value="SOLUTE CARRIER FAMILY 31 COPPER TRANSPORTERS"/>
    <property type="match status" value="1"/>
</dbReference>
<dbReference type="eggNOG" id="KOG3386">
    <property type="taxonomic scope" value="Eukaryota"/>
</dbReference>
<dbReference type="Proteomes" id="UP000009131">
    <property type="component" value="Unassembled WGS sequence"/>
</dbReference>
<keyword evidence="5" id="KW-0186">Copper</keyword>
<keyword evidence="3 5" id="KW-1133">Transmembrane helix</keyword>
<accession>G7E8T9</accession>
<organism evidence="7 8">
    <name type="scientific">Mixia osmundae (strain CBS 9802 / IAM 14324 / JCM 22182 / KY 12970)</name>
    <dbReference type="NCBI Taxonomy" id="764103"/>
    <lineage>
        <taxon>Eukaryota</taxon>
        <taxon>Fungi</taxon>
        <taxon>Dikarya</taxon>
        <taxon>Basidiomycota</taxon>
        <taxon>Pucciniomycotina</taxon>
        <taxon>Mixiomycetes</taxon>
        <taxon>Mixiales</taxon>
        <taxon>Mixiaceae</taxon>
        <taxon>Mixia</taxon>
    </lineage>
</organism>
<protein>
    <recommendedName>
        <fullName evidence="5">Copper transport protein</fullName>
    </recommendedName>
</protein>
<gene>
    <name evidence="7" type="primary">Mo06258</name>
    <name evidence="7" type="ORF">E5Q_06258</name>
</gene>
<comment type="similarity">
    <text evidence="5">Belongs to the copper transporter (Ctr) (TC 1.A.56) family. SLC31A subfamily.</text>
</comment>
<evidence type="ECO:0000256" key="4">
    <source>
        <dbReference type="ARBA" id="ARBA00023136"/>
    </source>
</evidence>
<dbReference type="InterPro" id="IPR007274">
    <property type="entry name" value="Cop_transporter"/>
</dbReference>
<evidence type="ECO:0000313" key="8">
    <source>
        <dbReference type="Proteomes" id="UP000009131"/>
    </source>
</evidence>
<keyword evidence="4 5" id="KW-0472">Membrane</keyword>
<keyword evidence="5" id="KW-0813">Transport</keyword>
<feature type="compositionally biased region" description="Low complexity" evidence="6">
    <location>
        <begin position="1"/>
        <end position="14"/>
    </location>
</feature>
<comment type="subcellular location">
    <subcellularLocation>
        <location evidence="1 5">Membrane</location>
        <topology evidence="1 5">Multi-pass membrane protein</topology>
    </subcellularLocation>
</comment>
<keyword evidence="5" id="KW-0187">Copper transport</keyword>
<evidence type="ECO:0000256" key="1">
    <source>
        <dbReference type="ARBA" id="ARBA00004141"/>
    </source>
</evidence>
<feature type="transmembrane region" description="Helical" evidence="5">
    <location>
        <begin position="49"/>
        <end position="69"/>
    </location>
</feature>
<evidence type="ECO:0000313" key="7">
    <source>
        <dbReference type="EMBL" id="GAA99557.1"/>
    </source>
</evidence>
<reference evidence="7 8" key="1">
    <citation type="journal article" date="2011" name="J. Gen. Appl. Microbiol.">
        <title>Draft genome sequencing of the enigmatic basidiomycete Mixia osmundae.</title>
        <authorList>
            <person name="Nishida H."/>
            <person name="Nagatsuka Y."/>
            <person name="Sugiyama J."/>
        </authorList>
    </citation>
    <scope>NUCLEOTIDE SEQUENCE [LARGE SCALE GENOMIC DNA]</scope>
    <source>
        <strain evidence="8">CBS 9802 / IAM 14324 / JCM 22182 / KY 12970</strain>
    </source>
</reference>
<dbReference type="AlphaFoldDB" id="G7E8T9"/>
<keyword evidence="8" id="KW-1185">Reference proteome</keyword>
<dbReference type="RefSeq" id="XP_014568784.1">
    <property type="nucleotide sequence ID" value="XM_014713298.1"/>
</dbReference>
<name>G7E8T9_MIXOS</name>
<dbReference type="OMA" id="PIPWRFS"/>
<proteinExistence type="inferred from homology"/>
<keyword evidence="2 5" id="KW-0812">Transmembrane</keyword>
<sequence length="228" mass="24689">MTDFHSSSMDMSGMSAGGTSSGTTMMSMGSFAFRQGGLLWFPSWQPTSIGGTVGACFGLLALAVFSRFLSLLSSLLHDAWSEAKGRIMLDASLERHYDAWTRSVPSEPAALGQDDAYVKEYPNSTDVPVLADGRTESLGSLPQHDRTAYSTPSKHRLLMSVKARLAASPPFVISHEMPRAVLFAFHAGIMYLLMIAVMTMNAGYFLSVLAGLGLGEMLFGRYVPHHLL</sequence>
<dbReference type="EMBL" id="BABT02000220">
    <property type="protein sequence ID" value="GAA99557.1"/>
    <property type="molecule type" value="Genomic_DNA"/>
</dbReference>
<reference evidence="7 8" key="2">
    <citation type="journal article" date="2012" name="Open Biol.">
        <title>Characteristics of nucleosomes and linker DNA regions on the genome of the basidiomycete Mixia osmundae revealed by mono- and dinucleosome mapping.</title>
        <authorList>
            <person name="Nishida H."/>
            <person name="Kondo S."/>
            <person name="Matsumoto T."/>
            <person name="Suzuki Y."/>
            <person name="Yoshikawa H."/>
            <person name="Taylor T.D."/>
            <person name="Sugiyama J."/>
        </authorList>
    </citation>
    <scope>NUCLEOTIDE SEQUENCE [LARGE SCALE GENOMIC DNA]</scope>
    <source>
        <strain evidence="8">CBS 9802 / IAM 14324 / JCM 22182 / KY 12970</strain>
    </source>
</reference>
<comment type="caution">
    <text evidence="7">The sequence shown here is derived from an EMBL/GenBank/DDBJ whole genome shotgun (WGS) entry which is preliminary data.</text>
</comment>
<feature type="region of interest" description="Disordered" evidence="6">
    <location>
        <begin position="1"/>
        <end position="20"/>
    </location>
</feature>
<keyword evidence="5" id="KW-0406">Ion transport</keyword>